<proteinExistence type="predicted"/>
<feature type="transmembrane region" description="Helical" evidence="9">
    <location>
        <begin position="59"/>
        <end position="78"/>
    </location>
</feature>
<dbReference type="STRING" id="1121881.SAMN02745225_01830"/>
<evidence type="ECO:0000313" key="11">
    <source>
        <dbReference type="Proteomes" id="UP000184295"/>
    </source>
</evidence>
<gene>
    <name evidence="10" type="ORF">SAMN02745225_01830</name>
</gene>
<dbReference type="GO" id="GO:0005886">
    <property type="term" value="C:plasma membrane"/>
    <property type="evidence" value="ECO:0007669"/>
    <property type="project" value="TreeGrafter"/>
</dbReference>
<dbReference type="Pfam" id="PF03814">
    <property type="entry name" value="KdpA"/>
    <property type="match status" value="1"/>
</dbReference>
<evidence type="ECO:0000256" key="3">
    <source>
        <dbReference type="ARBA" id="ARBA00022538"/>
    </source>
</evidence>
<feature type="transmembrane region" description="Helical" evidence="9">
    <location>
        <begin position="20"/>
        <end position="38"/>
    </location>
</feature>
<keyword evidence="4 9" id="KW-0812">Transmembrane</keyword>
<evidence type="ECO:0000256" key="4">
    <source>
        <dbReference type="ARBA" id="ARBA00022692"/>
    </source>
</evidence>
<keyword evidence="7" id="KW-0406">Ion transport</keyword>
<feature type="transmembrane region" description="Helical" evidence="9">
    <location>
        <begin position="158"/>
        <end position="181"/>
    </location>
</feature>
<dbReference type="PANTHER" id="PTHR30607:SF2">
    <property type="entry name" value="POTASSIUM-TRANSPORTING ATPASE POTASSIUM-BINDING SUBUNIT"/>
    <property type="match status" value="1"/>
</dbReference>
<keyword evidence="6 9" id="KW-1133">Transmembrane helix</keyword>
<evidence type="ECO:0000256" key="5">
    <source>
        <dbReference type="ARBA" id="ARBA00022958"/>
    </source>
</evidence>
<evidence type="ECO:0000256" key="6">
    <source>
        <dbReference type="ARBA" id="ARBA00022989"/>
    </source>
</evidence>
<dbReference type="Proteomes" id="UP000184295">
    <property type="component" value="Unassembled WGS sequence"/>
</dbReference>
<dbReference type="EMBL" id="FQUL01000031">
    <property type="protein sequence ID" value="SHE86269.1"/>
    <property type="molecule type" value="Genomic_DNA"/>
</dbReference>
<accession>A0A1M4WYF9</accession>
<keyword evidence="3" id="KW-0633">Potassium transport</keyword>
<protein>
    <submittedName>
        <fullName evidence="10">Potassium-transporting ATPase A subunit</fullName>
    </submittedName>
</protein>
<dbReference type="InterPro" id="IPR004623">
    <property type="entry name" value="KdpA"/>
</dbReference>
<feature type="transmembrane region" description="Helical" evidence="9">
    <location>
        <begin position="112"/>
        <end position="137"/>
    </location>
</feature>
<keyword evidence="11" id="KW-1185">Reference proteome</keyword>
<keyword evidence="2" id="KW-1003">Cell membrane</keyword>
<organism evidence="10 11">
    <name type="scientific">Ferrithrix thermotolerans DSM 19514</name>
    <dbReference type="NCBI Taxonomy" id="1121881"/>
    <lineage>
        <taxon>Bacteria</taxon>
        <taxon>Bacillati</taxon>
        <taxon>Actinomycetota</taxon>
        <taxon>Acidimicrobiia</taxon>
        <taxon>Acidimicrobiales</taxon>
        <taxon>Acidimicrobiaceae</taxon>
        <taxon>Ferrithrix</taxon>
    </lineage>
</organism>
<evidence type="ECO:0000256" key="1">
    <source>
        <dbReference type="ARBA" id="ARBA00022448"/>
    </source>
</evidence>
<sequence length="195" mass="19618">MMLSGMMLGEVIPGGVGSGTYTVLLFAIVTVFIAGLMVGRTPVYLGKKIQAKEMKLASLGESIMPITVLSLTGIAMLVPSATSAVLNKGPHGFTSQANNNGSAFAGLSSNTAFYNIVGAIAMGLGRFGVIVPALALAGTLAGKGLVPATSGTFITDSVIFGTLLIGVILVVGALTFFPALALGPLAELFAHGGLF</sequence>
<dbReference type="GO" id="GO:0008556">
    <property type="term" value="F:P-type potassium transmembrane transporter activity"/>
    <property type="evidence" value="ECO:0007669"/>
    <property type="project" value="InterPro"/>
</dbReference>
<evidence type="ECO:0000313" key="10">
    <source>
        <dbReference type="EMBL" id="SHE86269.1"/>
    </source>
</evidence>
<dbReference type="AlphaFoldDB" id="A0A1M4WYF9"/>
<evidence type="ECO:0000256" key="8">
    <source>
        <dbReference type="ARBA" id="ARBA00023136"/>
    </source>
</evidence>
<evidence type="ECO:0000256" key="9">
    <source>
        <dbReference type="SAM" id="Phobius"/>
    </source>
</evidence>
<evidence type="ECO:0000256" key="2">
    <source>
        <dbReference type="ARBA" id="ARBA00022475"/>
    </source>
</evidence>
<name>A0A1M4WYF9_9ACTN</name>
<keyword evidence="5" id="KW-0630">Potassium</keyword>
<evidence type="ECO:0000256" key="7">
    <source>
        <dbReference type="ARBA" id="ARBA00023065"/>
    </source>
</evidence>
<dbReference type="PANTHER" id="PTHR30607">
    <property type="entry name" value="POTASSIUM-TRANSPORTING ATPASE A CHAIN"/>
    <property type="match status" value="1"/>
</dbReference>
<keyword evidence="1" id="KW-0813">Transport</keyword>
<reference evidence="11" key="1">
    <citation type="submission" date="2016-11" db="EMBL/GenBank/DDBJ databases">
        <authorList>
            <person name="Varghese N."/>
            <person name="Submissions S."/>
        </authorList>
    </citation>
    <scope>NUCLEOTIDE SEQUENCE [LARGE SCALE GENOMIC DNA]</scope>
    <source>
        <strain evidence="11">DSM 19514</strain>
    </source>
</reference>
<keyword evidence="8 9" id="KW-0472">Membrane</keyword>